<dbReference type="PANTHER" id="PTHR43135:SF3">
    <property type="entry name" value="ALPHA-D-RIBOSE 1-METHYLPHOSPHONATE 5-TRIPHOSPHATE DIPHOSPHATASE"/>
    <property type="match status" value="1"/>
</dbReference>
<sequence>MTLRLNRRAVLNGLLVTPLLAAAAPAPVLSTILIRNTYLFDGINSVRRPCNVRITGKHIDAISSGDIPIPAGSTVIDAAGQTLMPGLTDAHWHMAAVKGVSWMGPEDAVSIALIFEDAKRQLMRGFTTVRDTAGSILDVRDAIDRGIVPGPRCFPSGAAISQTSGHGDFDPVDELPVSLGGAPSHYRRLGMTAVANGVPEVLAAARHQLKRGATQVKIMAGGGVTSDYDPIDTLQFTPKELQAIVQAASDWGTYACAHAYTAHGVRRCLDAGVLSIEHGHLIDDATAELMAEKGAWLSTQPFEDGDNILTEAQLKKARESLGHTGWQTSVKLAKKHGVKVAFGTDLFARTATSRTENAALPRLGEIFSNAEVLRIATSGNCDLFAQSGKRNPYRAAPIGVVKEGAWADLLLIRGNPLDNLHLIEDYEKNMLLIIKDGIIHKNLIGTEMSAQTQEW</sequence>
<dbReference type="EMBL" id="JBHRSL010000010">
    <property type="protein sequence ID" value="MFC3052248.1"/>
    <property type="molecule type" value="Genomic_DNA"/>
</dbReference>
<dbReference type="Gene3D" id="3.20.20.140">
    <property type="entry name" value="Metal-dependent hydrolases"/>
    <property type="match status" value="1"/>
</dbReference>
<feature type="chain" id="PRO_5045769709" evidence="1">
    <location>
        <begin position="24"/>
        <end position="455"/>
    </location>
</feature>
<protein>
    <submittedName>
        <fullName evidence="3">Amidohydrolase family protein</fullName>
    </submittedName>
</protein>
<keyword evidence="4" id="KW-1185">Reference proteome</keyword>
<organism evidence="3 4">
    <name type="scientific">Kordiimonas pumila</name>
    <dbReference type="NCBI Taxonomy" id="2161677"/>
    <lineage>
        <taxon>Bacteria</taxon>
        <taxon>Pseudomonadati</taxon>
        <taxon>Pseudomonadota</taxon>
        <taxon>Alphaproteobacteria</taxon>
        <taxon>Kordiimonadales</taxon>
        <taxon>Kordiimonadaceae</taxon>
        <taxon>Kordiimonas</taxon>
    </lineage>
</organism>
<evidence type="ECO:0000259" key="2">
    <source>
        <dbReference type="Pfam" id="PF01979"/>
    </source>
</evidence>
<dbReference type="PANTHER" id="PTHR43135">
    <property type="entry name" value="ALPHA-D-RIBOSE 1-METHYLPHOSPHONATE 5-TRIPHOSPHATE DIPHOSPHATASE"/>
    <property type="match status" value="1"/>
</dbReference>
<dbReference type="CDD" id="cd01299">
    <property type="entry name" value="Met_dep_hydrolase_A"/>
    <property type="match status" value="1"/>
</dbReference>
<evidence type="ECO:0000256" key="1">
    <source>
        <dbReference type="SAM" id="SignalP"/>
    </source>
</evidence>
<dbReference type="SUPFAM" id="SSF51338">
    <property type="entry name" value="Composite domain of metallo-dependent hydrolases"/>
    <property type="match status" value="2"/>
</dbReference>
<dbReference type="InterPro" id="IPR011059">
    <property type="entry name" value="Metal-dep_hydrolase_composite"/>
</dbReference>
<feature type="domain" description="Amidohydrolase-related" evidence="2">
    <location>
        <begin position="82"/>
        <end position="418"/>
    </location>
</feature>
<dbReference type="Proteomes" id="UP001595444">
    <property type="component" value="Unassembled WGS sequence"/>
</dbReference>
<dbReference type="InterPro" id="IPR051781">
    <property type="entry name" value="Metallo-dep_Hydrolase"/>
</dbReference>
<gene>
    <name evidence="3" type="ORF">ACFOKA_10065</name>
</gene>
<dbReference type="Gene3D" id="2.30.40.10">
    <property type="entry name" value="Urease, subunit C, domain 1"/>
    <property type="match status" value="1"/>
</dbReference>
<name>A0ABV7D4Y2_9PROT</name>
<dbReference type="InterPro" id="IPR032466">
    <property type="entry name" value="Metal_Hydrolase"/>
</dbReference>
<dbReference type="InterPro" id="IPR006680">
    <property type="entry name" value="Amidohydro-rel"/>
</dbReference>
<evidence type="ECO:0000313" key="4">
    <source>
        <dbReference type="Proteomes" id="UP001595444"/>
    </source>
</evidence>
<dbReference type="Pfam" id="PF01979">
    <property type="entry name" value="Amidohydro_1"/>
    <property type="match status" value="1"/>
</dbReference>
<accession>A0ABV7D4Y2</accession>
<proteinExistence type="predicted"/>
<evidence type="ECO:0000313" key="3">
    <source>
        <dbReference type="EMBL" id="MFC3052248.1"/>
    </source>
</evidence>
<dbReference type="SUPFAM" id="SSF51556">
    <property type="entry name" value="Metallo-dependent hydrolases"/>
    <property type="match status" value="1"/>
</dbReference>
<feature type="signal peptide" evidence="1">
    <location>
        <begin position="1"/>
        <end position="23"/>
    </location>
</feature>
<comment type="caution">
    <text evidence="3">The sequence shown here is derived from an EMBL/GenBank/DDBJ whole genome shotgun (WGS) entry which is preliminary data.</text>
</comment>
<reference evidence="4" key="1">
    <citation type="journal article" date="2019" name="Int. J. Syst. Evol. Microbiol.">
        <title>The Global Catalogue of Microorganisms (GCM) 10K type strain sequencing project: providing services to taxonomists for standard genome sequencing and annotation.</title>
        <authorList>
            <consortium name="The Broad Institute Genomics Platform"/>
            <consortium name="The Broad Institute Genome Sequencing Center for Infectious Disease"/>
            <person name="Wu L."/>
            <person name="Ma J."/>
        </authorList>
    </citation>
    <scope>NUCLEOTIDE SEQUENCE [LARGE SCALE GENOMIC DNA]</scope>
    <source>
        <strain evidence="4">KCTC 62164</strain>
    </source>
</reference>
<dbReference type="RefSeq" id="WP_194214074.1">
    <property type="nucleotide sequence ID" value="NZ_CP061205.1"/>
</dbReference>
<dbReference type="InterPro" id="IPR057744">
    <property type="entry name" value="OTAase-like"/>
</dbReference>
<keyword evidence="1" id="KW-0732">Signal</keyword>